<name>A0A812NFN6_9DINO</name>
<dbReference type="Proteomes" id="UP000604046">
    <property type="component" value="Unassembled WGS sequence"/>
</dbReference>
<evidence type="ECO:0000259" key="5">
    <source>
        <dbReference type="Pfam" id="PF24827"/>
    </source>
</evidence>
<feature type="domain" description="Succinylglutamate desuccinylase/Aspartoacylase catalytic" evidence="5">
    <location>
        <begin position="39"/>
        <end position="152"/>
    </location>
</feature>
<keyword evidence="2" id="KW-0479">Metal-binding</keyword>
<organism evidence="6 7">
    <name type="scientific">Symbiodinium natans</name>
    <dbReference type="NCBI Taxonomy" id="878477"/>
    <lineage>
        <taxon>Eukaryota</taxon>
        <taxon>Sar</taxon>
        <taxon>Alveolata</taxon>
        <taxon>Dinophyceae</taxon>
        <taxon>Suessiales</taxon>
        <taxon>Symbiodiniaceae</taxon>
        <taxon>Symbiodinium</taxon>
    </lineage>
</organism>
<dbReference type="AlphaFoldDB" id="A0A812NFN6"/>
<evidence type="ECO:0000256" key="1">
    <source>
        <dbReference type="ARBA" id="ARBA00001947"/>
    </source>
</evidence>
<dbReference type="PANTHER" id="PTHR15162">
    <property type="entry name" value="ASPARTOACYLASE"/>
    <property type="match status" value="1"/>
</dbReference>
<dbReference type="GO" id="GO:0016788">
    <property type="term" value="F:hydrolase activity, acting on ester bonds"/>
    <property type="evidence" value="ECO:0007669"/>
    <property type="project" value="InterPro"/>
</dbReference>
<evidence type="ECO:0000256" key="2">
    <source>
        <dbReference type="ARBA" id="ARBA00022723"/>
    </source>
</evidence>
<dbReference type="InterPro" id="IPR055438">
    <property type="entry name" value="AstE_AspA_cat"/>
</dbReference>
<dbReference type="Gene3D" id="3.40.630.10">
    <property type="entry name" value="Zn peptidases"/>
    <property type="match status" value="1"/>
</dbReference>
<evidence type="ECO:0000313" key="7">
    <source>
        <dbReference type="Proteomes" id="UP000604046"/>
    </source>
</evidence>
<keyword evidence="3" id="KW-0378">Hydrolase</keyword>
<dbReference type="EMBL" id="CAJNDS010001935">
    <property type="protein sequence ID" value="CAE7289995.1"/>
    <property type="molecule type" value="Genomic_DNA"/>
</dbReference>
<dbReference type="InterPro" id="IPR050178">
    <property type="entry name" value="AspA/AstE_fam"/>
</dbReference>
<protein>
    <recommendedName>
        <fullName evidence="5">Succinylglutamate desuccinylase/Aspartoacylase catalytic domain-containing protein</fullName>
    </recommendedName>
</protein>
<comment type="caution">
    <text evidence="6">The sequence shown here is derived from an EMBL/GenBank/DDBJ whole genome shotgun (WGS) entry which is preliminary data.</text>
</comment>
<dbReference type="SUPFAM" id="SSF53187">
    <property type="entry name" value="Zn-dependent exopeptidases"/>
    <property type="match status" value="1"/>
</dbReference>
<dbReference type="GO" id="GO:0046872">
    <property type="term" value="F:metal ion binding"/>
    <property type="evidence" value="ECO:0007669"/>
    <property type="project" value="UniProtKB-KW"/>
</dbReference>
<keyword evidence="7" id="KW-1185">Reference proteome</keyword>
<sequence>MAARWISKLPALTAGRRSFSAVALREIAPSVWRLGEGRPRVAVLGGVHGNELSGVEVVQRLLSDFRHMTPDLQISGEITLAIGNPPAVSRGVRFLHQDLNRCFCEALGGDATPGEELARAKVLMPMLRDLDVLLDLHATNKPSTPFARLPGPVEGRKERFASAERLFLRALPCHTVLWDPNKLIAGGAMSDEYASQHAPFEACQRSGRQIHPAHICYESGLASDKSSAAAIYSAVQTCFAELGIVAHPDGKASVEDEGGRQWEHFEITNVYKLDSRGFEWMNGYGTHNFQVVPPETAFGRRLEPLEELVSPIGHESYIVFPKGEALRSPGWPVGWLARKLSPEEV</sequence>
<proteinExistence type="predicted"/>
<dbReference type="Pfam" id="PF24827">
    <property type="entry name" value="AstE_AspA_cat"/>
    <property type="match status" value="1"/>
</dbReference>
<dbReference type="GO" id="GO:0005829">
    <property type="term" value="C:cytosol"/>
    <property type="evidence" value="ECO:0007669"/>
    <property type="project" value="TreeGrafter"/>
</dbReference>
<evidence type="ECO:0000256" key="3">
    <source>
        <dbReference type="ARBA" id="ARBA00022801"/>
    </source>
</evidence>
<accession>A0A812NFN6</accession>
<dbReference type="PANTHER" id="PTHR15162:SF7">
    <property type="entry name" value="SUCCINYLGLUTAMATE DESUCCINYLASE"/>
    <property type="match status" value="1"/>
</dbReference>
<comment type="cofactor">
    <cofactor evidence="1">
        <name>Zn(2+)</name>
        <dbReference type="ChEBI" id="CHEBI:29105"/>
    </cofactor>
</comment>
<reference evidence="6" key="1">
    <citation type="submission" date="2021-02" db="EMBL/GenBank/DDBJ databases">
        <authorList>
            <person name="Dougan E. K."/>
            <person name="Rhodes N."/>
            <person name="Thang M."/>
            <person name="Chan C."/>
        </authorList>
    </citation>
    <scope>NUCLEOTIDE SEQUENCE</scope>
</reference>
<evidence type="ECO:0000256" key="4">
    <source>
        <dbReference type="ARBA" id="ARBA00022833"/>
    </source>
</evidence>
<evidence type="ECO:0000313" key="6">
    <source>
        <dbReference type="EMBL" id="CAE7289995.1"/>
    </source>
</evidence>
<gene>
    <name evidence="6" type="ORF">SNAT2548_LOCUS15299</name>
</gene>
<dbReference type="OrthoDB" id="8300214at2759"/>
<keyword evidence="4" id="KW-0862">Zinc</keyword>